<dbReference type="SUPFAM" id="SSF53822">
    <property type="entry name" value="Periplasmic binding protein-like I"/>
    <property type="match status" value="1"/>
</dbReference>
<dbReference type="NCBIfam" id="TIGR00254">
    <property type="entry name" value="GGDEF"/>
    <property type="match status" value="1"/>
</dbReference>
<dbReference type="SUPFAM" id="SSF55073">
    <property type="entry name" value="Nucleotide cyclase"/>
    <property type="match status" value="1"/>
</dbReference>
<dbReference type="Pfam" id="PF00990">
    <property type="entry name" value="GGDEF"/>
    <property type="match status" value="1"/>
</dbReference>
<name>A0A6L5YMD7_9FIRM</name>
<evidence type="ECO:0000259" key="4">
    <source>
        <dbReference type="PROSITE" id="PS50887"/>
    </source>
</evidence>
<dbReference type="InterPro" id="IPR029787">
    <property type="entry name" value="Nucleotide_cyclase"/>
</dbReference>
<dbReference type="Proteomes" id="UP000476055">
    <property type="component" value="Unassembled WGS sequence"/>
</dbReference>
<comment type="caution">
    <text evidence="5">The sequence shown here is derived from an EMBL/GenBank/DDBJ whole genome shotgun (WGS) entry which is preliminary data.</text>
</comment>
<dbReference type="Pfam" id="PF13377">
    <property type="entry name" value="Peripla_BP_3"/>
    <property type="match status" value="1"/>
</dbReference>
<proteinExistence type="predicted"/>
<accession>A0A6L5YMD7</accession>
<dbReference type="PANTHER" id="PTHR30146">
    <property type="entry name" value="LACI-RELATED TRANSCRIPTIONAL REPRESSOR"/>
    <property type="match status" value="1"/>
</dbReference>
<dbReference type="Gene3D" id="3.30.70.270">
    <property type="match status" value="1"/>
</dbReference>
<keyword evidence="2" id="KW-0238">DNA-binding</keyword>
<feature type="domain" description="GGDEF" evidence="4">
    <location>
        <begin position="511"/>
        <end position="640"/>
    </location>
</feature>
<dbReference type="Gene3D" id="3.40.50.2300">
    <property type="match status" value="2"/>
</dbReference>
<keyword evidence="3" id="KW-0804">Transcription</keyword>
<dbReference type="GO" id="GO:0000976">
    <property type="term" value="F:transcription cis-regulatory region binding"/>
    <property type="evidence" value="ECO:0007669"/>
    <property type="project" value="TreeGrafter"/>
</dbReference>
<dbReference type="GO" id="GO:0003700">
    <property type="term" value="F:DNA-binding transcription factor activity"/>
    <property type="evidence" value="ECO:0007669"/>
    <property type="project" value="TreeGrafter"/>
</dbReference>
<reference evidence="5 6" key="1">
    <citation type="submission" date="2019-08" db="EMBL/GenBank/DDBJ databases">
        <title>In-depth cultivation of the pig gut microbiome towards novel bacterial diversity and tailored functional studies.</title>
        <authorList>
            <person name="Wylensek D."/>
            <person name="Hitch T.C.A."/>
            <person name="Clavel T."/>
        </authorList>
    </citation>
    <scope>NUCLEOTIDE SEQUENCE [LARGE SCALE GENOMIC DNA]</scope>
    <source>
        <strain evidence="5 6">WCA3-601-WT-6H</strain>
    </source>
</reference>
<dbReference type="EMBL" id="VUMU01000021">
    <property type="protein sequence ID" value="MST59158.1"/>
    <property type="molecule type" value="Genomic_DNA"/>
</dbReference>
<gene>
    <name evidence="5" type="ORF">FYJ59_13095</name>
</gene>
<dbReference type="InterPro" id="IPR028082">
    <property type="entry name" value="Peripla_BP_I"/>
</dbReference>
<dbReference type="InterPro" id="IPR043128">
    <property type="entry name" value="Rev_trsase/Diguanyl_cyclase"/>
</dbReference>
<evidence type="ECO:0000256" key="3">
    <source>
        <dbReference type="ARBA" id="ARBA00023163"/>
    </source>
</evidence>
<keyword evidence="6" id="KW-1185">Reference proteome</keyword>
<dbReference type="PANTHER" id="PTHR30146:SF24">
    <property type="entry name" value="XYLOSE OPERON REGULATORY PROTEIN"/>
    <property type="match status" value="1"/>
</dbReference>
<evidence type="ECO:0000313" key="5">
    <source>
        <dbReference type="EMBL" id="MST59158.1"/>
    </source>
</evidence>
<evidence type="ECO:0000313" key="6">
    <source>
        <dbReference type="Proteomes" id="UP000476055"/>
    </source>
</evidence>
<dbReference type="InterPro" id="IPR046335">
    <property type="entry name" value="LacI/GalR-like_sensor"/>
</dbReference>
<evidence type="ECO:0000256" key="1">
    <source>
        <dbReference type="ARBA" id="ARBA00023015"/>
    </source>
</evidence>
<protein>
    <submittedName>
        <fullName evidence="5">GGDEF domain-containing protein</fullName>
    </submittedName>
</protein>
<sequence length="640" mass="73490">MRKVALITDGWRRLFTYAWPAGILQRIQETGEDVNLYIFNSTGNWSRDAGYNRAEYNIYNLPELSDFDGIILELNNISSSAVLAEVISNAKRSGRPVVSIANELEDFYYVGIDNYSAMKQVIAHLHEVHDCKKFWLLVGAQNNYESSCRLQGMLDYAKEHKIKIGKDDIWYGSFDYRSGLEGYKHLWNLHKELPDAIICINDNVAVAVCEAAAQMGFHAPDDFCITGFDNFDKAGFYTPSITTVGHIREEAAYQGMDILLRLWAGENVPKYNFTETEMLWQESCGCGKGSSRDARGHLKDQIMYSVESEEFDEEVLSMEAEMMQCNTVEEMMYCIPQCIPSLKCDAMYLVLDDHLNAYKKEAEKSIHLDAAPSDEGFYIHGYPRQMQMTFAYERDQRLDLDRQEVDGIFPTFDYPKPGQDFLFLPLHFGERTVGYVVIRNAVYLMEKQYLFQIMNALTRSMENLHKKEMLEYMNKKLSSLYIMDTLTGIYNRMGYQQLGEKAFRISKRNHRKLLILFVDLDRLKYINDTFGHEYGDMAICAAARALMQCSSRDAVPARTGGDEFVVVQTHQSDEASRDLVHRIRRTLEAEGKAQNLPFPLTMSIGTVVTDPDSNLTFADYVKQADSLMYEEKVQKRAARK</sequence>
<dbReference type="SMART" id="SM00267">
    <property type="entry name" value="GGDEF"/>
    <property type="match status" value="1"/>
</dbReference>
<dbReference type="RefSeq" id="WP_154498599.1">
    <property type="nucleotide sequence ID" value="NZ_VUMU01000021.1"/>
</dbReference>
<organism evidence="5 6">
    <name type="scientific">Waltera intestinalis</name>
    <dbReference type="NCBI Taxonomy" id="2606635"/>
    <lineage>
        <taxon>Bacteria</taxon>
        <taxon>Bacillati</taxon>
        <taxon>Bacillota</taxon>
        <taxon>Clostridia</taxon>
        <taxon>Lachnospirales</taxon>
        <taxon>Lachnospiraceae</taxon>
        <taxon>Waltera</taxon>
    </lineage>
</organism>
<dbReference type="PROSITE" id="PS50887">
    <property type="entry name" value="GGDEF"/>
    <property type="match status" value="1"/>
</dbReference>
<dbReference type="AlphaFoldDB" id="A0A6L5YMD7"/>
<dbReference type="CDD" id="cd01949">
    <property type="entry name" value="GGDEF"/>
    <property type="match status" value="1"/>
</dbReference>
<keyword evidence="1" id="KW-0805">Transcription regulation</keyword>
<evidence type="ECO:0000256" key="2">
    <source>
        <dbReference type="ARBA" id="ARBA00023125"/>
    </source>
</evidence>
<dbReference type="InterPro" id="IPR000160">
    <property type="entry name" value="GGDEF_dom"/>
</dbReference>